<proteinExistence type="predicted"/>
<name>A0A1S3UL32_VIGRR</name>
<dbReference type="SUPFAM" id="SSF56112">
    <property type="entry name" value="Protein kinase-like (PK-like)"/>
    <property type="match status" value="1"/>
</dbReference>
<dbReference type="GeneID" id="106766544"/>
<keyword evidence="9" id="KW-0418">Kinase</keyword>
<keyword evidence="4" id="KW-0067">ATP-binding</keyword>
<dbReference type="InterPro" id="IPR011009">
    <property type="entry name" value="Kinase-like_dom_sf"/>
</dbReference>
<dbReference type="Gene3D" id="1.10.510.10">
    <property type="entry name" value="Transferase(Phosphotransferase) domain 1"/>
    <property type="match status" value="1"/>
</dbReference>
<keyword evidence="2" id="KW-0723">Serine/threonine-protein kinase</keyword>
<organism evidence="8 9">
    <name type="scientific">Vigna radiata var. radiata</name>
    <name type="common">Mung bean</name>
    <name type="synonym">Phaseolus aureus</name>
    <dbReference type="NCBI Taxonomy" id="3916"/>
    <lineage>
        <taxon>Eukaryota</taxon>
        <taxon>Viridiplantae</taxon>
        <taxon>Streptophyta</taxon>
        <taxon>Embryophyta</taxon>
        <taxon>Tracheophyta</taxon>
        <taxon>Spermatophyta</taxon>
        <taxon>Magnoliopsida</taxon>
        <taxon>eudicotyledons</taxon>
        <taxon>Gunneridae</taxon>
        <taxon>Pentapetalae</taxon>
        <taxon>rosids</taxon>
        <taxon>fabids</taxon>
        <taxon>Fabales</taxon>
        <taxon>Fabaceae</taxon>
        <taxon>Papilionoideae</taxon>
        <taxon>50 kb inversion clade</taxon>
        <taxon>NPAAA clade</taxon>
        <taxon>indigoferoid/millettioid clade</taxon>
        <taxon>Phaseoleae</taxon>
        <taxon>Vigna</taxon>
    </lineage>
</organism>
<evidence type="ECO:0000256" key="3">
    <source>
        <dbReference type="ARBA" id="ARBA00022741"/>
    </source>
</evidence>
<reference evidence="8" key="1">
    <citation type="journal article" date="2014" name="Nat. Commun.">
        <title>Genome sequence of mungbean and insights into evolution within Vigna species.</title>
        <authorList>
            <person name="Kang Y.J."/>
            <person name="Kim S.K."/>
            <person name="Kim M.Y."/>
            <person name="Lestari P."/>
            <person name="Kim K.H."/>
            <person name="Ha B.K."/>
            <person name="Jun T.H."/>
            <person name="Hwang W.J."/>
            <person name="Lee T."/>
            <person name="Lee J."/>
            <person name="Shim S."/>
            <person name="Yoon M.Y."/>
            <person name="Jang Y.E."/>
            <person name="Han K.S."/>
            <person name="Taeprayoon P."/>
            <person name="Yoon N."/>
            <person name="Somta P."/>
            <person name="Tanya P."/>
            <person name="Kim K.S."/>
            <person name="Gwag J.G."/>
            <person name="Moon J.K."/>
            <person name="Lee Y.H."/>
            <person name="Park B.S."/>
            <person name="Bombarely A."/>
            <person name="Doyle J.J."/>
            <person name="Jackson S.A."/>
            <person name="Schafleitner R."/>
            <person name="Srinives P."/>
            <person name="Varshney R.K."/>
            <person name="Lee S.H."/>
        </authorList>
    </citation>
    <scope>NUCLEOTIDE SEQUENCE [LARGE SCALE GENOMIC DNA]</scope>
    <source>
        <strain evidence="8">cv. VC1973A</strain>
    </source>
</reference>
<evidence type="ECO:0000256" key="5">
    <source>
        <dbReference type="ARBA" id="ARBA00023136"/>
    </source>
</evidence>
<dbReference type="GO" id="GO:0005524">
    <property type="term" value="F:ATP binding"/>
    <property type="evidence" value="ECO:0007669"/>
    <property type="project" value="UniProtKB-KW"/>
</dbReference>
<dbReference type="PROSITE" id="PS50011">
    <property type="entry name" value="PROTEIN_KINASE_DOM"/>
    <property type="match status" value="1"/>
</dbReference>
<protein>
    <submittedName>
        <fullName evidence="9">Serine/threonine-protein kinase PBL27</fullName>
    </submittedName>
</protein>
<dbReference type="GO" id="GO:0004674">
    <property type="term" value="F:protein serine/threonine kinase activity"/>
    <property type="evidence" value="ECO:0007669"/>
    <property type="project" value="UniProtKB-KW"/>
</dbReference>
<evidence type="ECO:0000256" key="4">
    <source>
        <dbReference type="ARBA" id="ARBA00022840"/>
    </source>
</evidence>
<dbReference type="OrthoDB" id="535797at2759"/>
<dbReference type="InterPro" id="IPR000719">
    <property type="entry name" value="Prot_kinase_dom"/>
</dbReference>
<dbReference type="AlphaFoldDB" id="A0A1S3UL32"/>
<accession>A0A1S3UL32</accession>
<sequence length="374" mass="42357">MGCILSCFNGLATMGESDDDRTHSTTDRRARSESPIVIKRAKVFSSIELAAATKHFRSRFLLGRGCSDGSVYKGRLKNGQDVAVKVLEKNSQEKDGEFVAEVEKLSLLYHPNLVTLIGYCCECDRRLLVYEYMPLGSLENHLFDLPPRREPLDWHTRMKIASGVAKGLEYLENWRDLPVMFGEFKSSNILLDEGYNPKLYYFATLGNSSHVSTGKYAVTGNLTPECNVYGFGVVLLELISGRKAIDSPETCNLVKWARPILKDNKFYRLVDPLLHGIYPEEWVNQVIVIAAMCLHEKADRRPTIREVVSALTYMESQHDNRTGRLPCAFFYPSVGRKETGLEKERKKGDFERGSASYAADIPKQRVGYIQMLEM</sequence>
<comment type="subcellular location">
    <subcellularLocation>
        <location evidence="1">Cell membrane</location>
        <topology evidence="1">Lipid-anchor</topology>
    </subcellularLocation>
</comment>
<dbReference type="Gene3D" id="3.30.200.20">
    <property type="entry name" value="Phosphorylase Kinase, domain 1"/>
    <property type="match status" value="1"/>
</dbReference>
<dbReference type="Proteomes" id="UP000087766">
    <property type="component" value="Chromosome 7"/>
</dbReference>
<dbReference type="PANTHER" id="PTHR47985">
    <property type="entry name" value="OS07G0668900 PROTEIN"/>
    <property type="match status" value="1"/>
</dbReference>
<dbReference type="RefSeq" id="XP_014506751.2">
    <property type="nucleotide sequence ID" value="XM_014651265.2"/>
</dbReference>
<dbReference type="Pfam" id="PF07714">
    <property type="entry name" value="PK_Tyr_Ser-Thr"/>
    <property type="match status" value="1"/>
</dbReference>
<keyword evidence="5" id="KW-0472">Membrane</keyword>
<evidence type="ECO:0000256" key="2">
    <source>
        <dbReference type="ARBA" id="ARBA00022527"/>
    </source>
</evidence>
<dbReference type="PANTHER" id="PTHR47985:SF82">
    <property type="entry name" value="SERINE_THREONINE-PROTEIN KINASE CDG1"/>
    <property type="match status" value="1"/>
</dbReference>
<evidence type="ECO:0000259" key="7">
    <source>
        <dbReference type="PROSITE" id="PS50011"/>
    </source>
</evidence>
<evidence type="ECO:0000256" key="1">
    <source>
        <dbReference type="ARBA" id="ARBA00004193"/>
    </source>
</evidence>
<keyword evidence="6" id="KW-0449">Lipoprotein</keyword>
<gene>
    <name evidence="9" type="primary">LOC106766544</name>
</gene>
<keyword evidence="8" id="KW-1185">Reference proteome</keyword>
<evidence type="ECO:0000256" key="6">
    <source>
        <dbReference type="ARBA" id="ARBA00023288"/>
    </source>
</evidence>
<feature type="domain" description="Protein kinase" evidence="7">
    <location>
        <begin position="56"/>
        <end position="314"/>
    </location>
</feature>
<dbReference type="InterPro" id="IPR001245">
    <property type="entry name" value="Ser-Thr/Tyr_kinase_cat_dom"/>
</dbReference>
<reference evidence="9" key="2">
    <citation type="submission" date="2025-08" db="UniProtKB">
        <authorList>
            <consortium name="RefSeq"/>
        </authorList>
    </citation>
    <scope>IDENTIFICATION</scope>
    <source>
        <tissue evidence="9">Leaf</tissue>
    </source>
</reference>
<evidence type="ECO:0000313" key="9">
    <source>
        <dbReference type="RefSeq" id="XP_014506751.2"/>
    </source>
</evidence>
<dbReference type="GO" id="GO:0005886">
    <property type="term" value="C:plasma membrane"/>
    <property type="evidence" value="ECO:0007669"/>
    <property type="project" value="UniProtKB-SubCell"/>
</dbReference>
<evidence type="ECO:0000313" key="8">
    <source>
        <dbReference type="Proteomes" id="UP000087766"/>
    </source>
</evidence>
<keyword evidence="3" id="KW-0547">Nucleotide-binding</keyword>
<keyword evidence="9" id="KW-0808">Transferase</keyword>
<dbReference type="FunFam" id="3.30.200.20:FF:000162">
    <property type="entry name" value="Adenine nucleotide alpha hydrolase-like domain kinase"/>
    <property type="match status" value="1"/>
</dbReference>
<dbReference type="KEGG" id="vra:106766544"/>